<gene>
    <name evidence="2" type="ORF">V5799_003006</name>
</gene>
<sequence length="71" mass="8243">MYDVWAPFAPQHFLYFCCRKIYQSSTLPPQRTKTAKPARYSQREPEKRLADGHQRPSSRRSPNAGDGEMVT</sequence>
<protein>
    <submittedName>
        <fullName evidence="2">Uncharacterized protein</fullName>
    </submittedName>
</protein>
<dbReference type="Proteomes" id="UP001321473">
    <property type="component" value="Unassembled WGS sequence"/>
</dbReference>
<dbReference type="EMBL" id="JARKHS020033136">
    <property type="protein sequence ID" value="KAK8759356.1"/>
    <property type="molecule type" value="Genomic_DNA"/>
</dbReference>
<feature type="compositionally biased region" description="Basic and acidic residues" evidence="1">
    <location>
        <begin position="41"/>
        <end position="54"/>
    </location>
</feature>
<name>A0AAQ4DA66_AMBAM</name>
<feature type="region of interest" description="Disordered" evidence="1">
    <location>
        <begin position="27"/>
        <end position="71"/>
    </location>
</feature>
<comment type="caution">
    <text evidence="2">The sequence shown here is derived from an EMBL/GenBank/DDBJ whole genome shotgun (WGS) entry which is preliminary data.</text>
</comment>
<reference evidence="2 3" key="1">
    <citation type="journal article" date="2023" name="Arcadia Sci">
        <title>De novo assembly of a long-read Amblyomma americanum tick genome.</title>
        <authorList>
            <person name="Chou S."/>
            <person name="Poskanzer K.E."/>
            <person name="Rollins M."/>
            <person name="Thuy-Boun P.S."/>
        </authorList>
    </citation>
    <scope>NUCLEOTIDE SEQUENCE [LARGE SCALE GENOMIC DNA]</scope>
    <source>
        <strain evidence="2">F_SG_1</strain>
        <tissue evidence="2">Salivary glands</tissue>
    </source>
</reference>
<evidence type="ECO:0000313" key="3">
    <source>
        <dbReference type="Proteomes" id="UP001321473"/>
    </source>
</evidence>
<keyword evidence="3" id="KW-1185">Reference proteome</keyword>
<evidence type="ECO:0000313" key="2">
    <source>
        <dbReference type="EMBL" id="KAK8759356.1"/>
    </source>
</evidence>
<dbReference type="AlphaFoldDB" id="A0AAQ4DA66"/>
<organism evidence="2 3">
    <name type="scientific">Amblyomma americanum</name>
    <name type="common">Lone star tick</name>
    <dbReference type="NCBI Taxonomy" id="6943"/>
    <lineage>
        <taxon>Eukaryota</taxon>
        <taxon>Metazoa</taxon>
        <taxon>Ecdysozoa</taxon>
        <taxon>Arthropoda</taxon>
        <taxon>Chelicerata</taxon>
        <taxon>Arachnida</taxon>
        <taxon>Acari</taxon>
        <taxon>Parasitiformes</taxon>
        <taxon>Ixodida</taxon>
        <taxon>Ixodoidea</taxon>
        <taxon>Ixodidae</taxon>
        <taxon>Amblyomminae</taxon>
        <taxon>Amblyomma</taxon>
    </lineage>
</organism>
<evidence type="ECO:0000256" key="1">
    <source>
        <dbReference type="SAM" id="MobiDB-lite"/>
    </source>
</evidence>
<accession>A0AAQ4DA66</accession>
<proteinExistence type="predicted"/>